<evidence type="ECO:0000313" key="3">
    <source>
        <dbReference type="Proteomes" id="UP000008316"/>
    </source>
</evidence>
<dbReference type="EMBL" id="CP002600">
    <property type="protein sequence ID" value="AEA64220.1"/>
    <property type="molecule type" value="Genomic_DNA"/>
</dbReference>
<dbReference type="PANTHER" id="PTHR35870">
    <property type="entry name" value="PROTEIN, PUTATIVE (AFU_ORTHOLOGUE AFUA_5G03330)-RELATED"/>
    <property type="match status" value="1"/>
</dbReference>
<organism evidence="2 3">
    <name type="scientific">Burkholderia gladioli (strain BSR3)</name>
    <dbReference type="NCBI Taxonomy" id="999541"/>
    <lineage>
        <taxon>Bacteria</taxon>
        <taxon>Pseudomonadati</taxon>
        <taxon>Pseudomonadota</taxon>
        <taxon>Betaproteobacteria</taxon>
        <taxon>Burkholderiales</taxon>
        <taxon>Burkholderiaceae</taxon>
        <taxon>Burkholderia</taxon>
    </lineage>
</organism>
<keyword evidence="1" id="KW-0560">Oxidoreductase</keyword>
<dbReference type="RefSeq" id="WP_013690547.1">
    <property type="nucleotide sequence ID" value="NC_015376.1"/>
</dbReference>
<protein>
    <recommendedName>
        <fullName evidence="4">Questin oxidase family protein</fullName>
    </recommendedName>
</protein>
<dbReference type="KEGG" id="bgd:bgla_2g17820"/>
<dbReference type="AlphaFoldDB" id="F2LMD6"/>
<dbReference type="InterPro" id="IPR025337">
    <property type="entry name" value="Questin_oxidase-like"/>
</dbReference>
<dbReference type="HOGENOM" id="CLU_701977_0_0_4"/>
<reference evidence="2 3" key="1">
    <citation type="journal article" date="2011" name="J. Bacteriol.">
        <title>Complete genome sequence of Burkholderia gladioli BSR3.</title>
        <authorList>
            <person name="Seo Y.S."/>
            <person name="Lim J."/>
            <person name="Choi B.S."/>
            <person name="Kim H."/>
            <person name="Goo E."/>
            <person name="Lee B."/>
            <person name="Lim J.S."/>
            <person name="Choi I.Y."/>
            <person name="Moon J.S."/>
            <person name="Kim J."/>
            <person name="Hwang I."/>
        </authorList>
    </citation>
    <scope>NUCLEOTIDE SEQUENCE [LARGE SCALE GENOMIC DNA]</scope>
    <source>
        <strain evidence="2 3">BSR3</strain>
    </source>
</reference>
<gene>
    <name evidence="2" type="ordered locus">bgla_2g17820</name>
</gene>
<proteinExistence type="predicted"/>
<dbReference type="GO" id="GO:0016491">
    <property type="term" value="F:oxidoreductase activity"/>
    <property type="evidence" value="ECO:0007669"/>
    <property type="project" value="UniProtKB-KW"/>
</dbReference>
<sequence length="401" mass="45598">MTDRLVESLLDDRRHHIEFNGHLTNHVKHAVIALQGLGVPASVIKDYYENYARLTPYGHGLEPARPATVEISELNWAQFLGHRKHFASYCHFFDQQERELGMSRLLQRYLPKLLPGWAGAFTHATIHLGWALDIDHRWMAIEGLAYLCFTYVSCHPERLPASSQAEPPLLDAVQPIDSLLRFAEDWEQDRNGLRQWAQTLIANSETQLVDGFHPELARSGLQYRIARLLDEGHPTFYQLPSWIPSGSQPYDFEPLYFAATLLYLAKPGDFVLLHLITSLHAMEQIANRLPVDHQRQIVGCFWLGLLGIGIAGGTFPKRAKLLALRAMLEHEIDEDASLAEADWKQIAARAALEEEEHNPKLAYVLQRAWHRGGRRSLYRIAAAQFTMTPALPASFEQPSHD</sequence>
<evidence type="ECO:0000256" key="1">
    <source>
        <dbReference type="ARBA" id="ARBA00023002"/>
    </source>
</evidence>
<dbReference type="Proteomes" id="UP000008316">
    <property type="component" value="Chromosome 2"/>
</dbReference>
<dbReference type="PANTHER" id="PTHR35870:SF1">
    <property type="entry name" value="PROTEIN, PUTATIVE (AFU_ORTHOLOGUE AFUA_5G03330)-RELATED"/>
    <property type="match status" value="1"/>
</dbReference>
<dbReference type="STRING" id="999541.bgla_2g17820"/>
<evidence type="ECO:0000313" key="2">
    <source>
        <dbReference type="EMBL" id="AEA64220.1"/>
    </source>
</evidence>
<dbReference type="eggNOG" id="ENOG502Z9AJ">
    <property type="taxonomic scope" value="Bacteria"/>
</dbReference>
<evidence type="ECO:0008006" key="4">
    <source>
        <dbReference type="Google" id="ProtNLM"/>
    </source>
</evidence>
<name>F2LMD6_BURGS</name>
<keyword evidence="3" id="KW-1185">Reference proteome</keyword>
<accession>F2LMD6</accession>
<dbReference type="Pfam" id="PF14027">
    <property type="entry name" value="Questin_oxidase"/>
    <property type="match status" value="1"/>
</dbReference>